<keyword evidence="3" id="KW-1185">Reference proteome</keyword>
<gene>
    <name evidence="2" type="ORF">BDW42DRAFT_198569</name>
</gene>
<dbReference type="OrthoDB" id="10351943at2759"/>
<name>A0A2J5HJG3_9EURO</name>
<protein>
    <submittedName>
        <fullName evidence="2">Uncharacterized protein</fullName>
    </submittedName>
</protein>
<dbReference type="EMBL" id="KZ559600">
    <property type="protein sequence ID" value="PLN77224.1"/>
    <property type="molecule type" value="Genomic_DNA"/>
</dbReference>
<reference evidence="3" key="1">
    <citation type="submission" date="2017-12" db="EMBL/GenBank/DDBJ databases">
        <authorList>
            <consortium name="DOE Joint Genome Institute"/>
            <person name="Mondo S.J."/>
            <person name="Kjaerbolling I."/>
            <person name="Vesth T.C."/>
            <person name="Frisvad J.C."/>
            <person name="Nybo J.L."/>
            <person name="Theobald S."/>
            <person name="Kuo A."/>
            <person name="Bowyer P."/>
            <person name="Matsuda Y."/>
            <person name="Lyhne E.K."/>
            <person name="Kogle M.E."/>
            <person name="Clum A."/>
            <person name="Lipzen A."/>
            <person name="Salamov A."/>
            <person name="Ngan C.Y."/>
            <person name="Daum C."/>
            <person name="Chiniquy J."/>
            <person name="Barry K."/>
            <person name="LaButti K."/>
            <person name="Haridas S."/>
            <person name="Simmons B.A."/>
            <person name="Magnuson J.K."/>
            <person name="Mortensen U.H."/>
            <person name="Larsen T.O."/>
            <person name="Grigoriev I.V."/>
            <person name="Baker S.E."/>
            <person name="Andersen M.R."/>
            <person name="Nordberg H.P."/>
            <person name="Cantor M.N."/>
            <person name="Hua S.X."/>
        </authorList>
    </citation>
    <scope>NUCLEOTIDE SEQUENCE [LARGE SCALE GENOMIC DNA]</scope>
    <source>
        <strain evidence="3">IBT 19404</strain>
    </source>
</reference>
<feature type="region of interest" description="Disordered" evidence="1">
    <location>
        <begin position="1"/>
        <end position="131"/>
    </location>
</feature>
<organism evidence="2 3">
    <name type="scientific">Aspergillus taichungensis</name>
    <dbReference type="NCBI Taxonomy" id="482145"/>
    <lineage>
        <taxon>Eukaryota</taxon>
        <taxon>Fungi</taxon>
        <taxon>Dikarya</taxon>
        <taxon>Ascomycota</taxon>
        <taxon>Pezizomycotina</taxon>
        <taxon>Eurotiomycetes</taxon>
        <taxon>Eurotiomycetidae</taxon>
        <taxon>Eurotiales</taxon>
        <taxon>Aspergillaceae</taxon>
        <taxon>Aspergillus</taxon>
        <taxon>Aspergillus subgen. Circumdati</taxon>
    </lineage>
</organism>
<evidence type="ECO:0000313" key="3">
    <source>
        <dbReference type="Proteomes" id="UP000235023"/>
    </source>
</evidence>
<sequence>MHFSRRSRRSDKASSKYTCDCPNGTTFSFSSHDTSGGWTPRSMFVNPNPSSSDSSTRRASRSSKSSSTSHHSSRRKSTANSDTSSHRKSTAYPKFSPADESSPRGPFRTHRRTPVYTFEDPTSKPPQPSRYYDSTTVFEGDTRWYLSLFSTDLQLHRRVWYVFFPVSGQPTDAELVAHLQDCTAQVTDPMKALEASYETTGSGVWVEFATPCRSSPDQALGRLKSALEGLARGVAQGGQLPIDTGPMYT</sequence>
<accession>A0A2J5HJG3</accession>
<dbReference type="Proteomes" id="UP000235023">
    <property type="component" value="Unassembled WGS sequence"/>
</dbReference>
<dbReference type="AlphaFoldDB" id="A0A2J5HJG3"/>
<evidence type="ECO:0000313" key="2">
    <source>
        <dbReference type="EMBL" id="PLN77224.1"/>
    </source>
</evidence>
<evidence type="ECO:0000256" key="1">
    <source>
        <dbReference type="SAM" id="MobiDB-lite"/>
    </source>
</evidence>
<feature type="compositionally biased region" description="Polar residues" evidence="1">
    <location>
        <begin position="23"/>
        <end position="37"/>
    </location>
</feature>
<proteinExistence type="predicted"/>